<comment type="similarity">
    <text evidence="1">Belongs to the peptidase C48 family.</text>
</comment>
<accession>A0A8H4ABK9</accession>
<evidence type="ECO:0000313" key="6">
    <source>
        <dbReference type="EMBL" id="KAF0474828.1"/>
    </source>
</evidence>
<gene>
    <name evidence="6" type="ORF">F8M41_024646</name>
</gene>
<evidence type="ECO:0000256" key="3">
    <source>
        <dbReference type="ARBA" id="ARBA00022801"/>
    </source>
</evidence>
<evidence type="ECO:0000259" key="5">
    <source>
        <dbReference type="PROSITE" id="PS50600"/>
    </source>
</evidence>
<keyword evidence="3" id="KW-0378">Hydrolase</keyword>
<dbReference type="SUPFAM" id="SSF54001">
    <property type="entry name" value="Cysteine proteinases"/>
    <property type="match status" value="1"/>
</dbReference>
<reference evidence="6 7" key="1">
    <citation type="journal article" date="2019" name="Environ. Microbiol.">
        <title>At the nexus of three kingdoms: the genome of the mycorrhizal fungus Gigaspora margarita provides insights into plant, endobacterial and fungal interactions.</title>
        <authorList>
            <person name="Venice F."/>
            <person name="Ghignone S."/>
            <person name="Salvioli di Fossalunga A."/>
            <person name="Amselem J."/>
            <person name="Novero M."/>
            <person name="Xianan X."/>
            <person name="Sedzielewska Toro K."/>
            <person name="Morin E."/>
            <person name="Lipzen A."/>
            <person name="Grigoriev I.V."/>
            <person name="Henrissat B."/>
            <person name="Martin F.M."/>
            <person name="Bonfante P."/>
        </authorList>
    </citation>
    <scope>NUCLEOTIDE SEQUENCE [LARGE SCALE GENOMIC DNA]</scope>
    <source>
        <strain evidence="6 7">BEG34</strain>
    </source>
</reference>
<organism evidence="6 7">
    <name type="scientific">Gigaspora margarita</name>
    <dbReference type="NCBI Taxonomy" id="4874"/>
    <lineage>
        <taxon>Eukaryota</taxon>
        <taxon>Fungi</taxon>
        <taxon>Fungi incertae sedis</taxon>
        <taxon>Mucoromycota</taxon>
        <taxon>Glomeromycotina</taxon>
        <taxon>Glomeromycetes</taxon>
        <taxon>Diversisporales</taxon>
        <taxon>Gigasporaceae</taxon>
        <taxon>Gigaspora</taxon>
    </lineage>
</organism>
<dbReference type="InterPro" id="IPR044613">
    <property type="entry name" value="Nep1/2-like"/>
</dbReference>
<proteinExistence type="inferred from homology"/>
<sequence length="231" mass="26770">MSAKYLTYYDADVDLEDVELFEDGRWLNDKCIDLFIEYLDHNLTSKDDISRSKVFLLRAALTYLISNIQDSTFLAGALPKRIFTAQVIFMIVNDNVDVTKARGGNHWSLLIFIRKTNKFLHYDSANGMNIGVAKYNAMRIASVLNVTGSSFHNMKTPLQENGNECGIYVISIIEQLYQKVIKYYQAHHDDDDETEFDLAFEIEQDQIPTGREMRKRCKKIVQELREAYIQK</sequence>
<dbReference type="PANTHER" id="PTHR46468:SF1">
    <property type="entry name" value="SENTRIN-SPECIFIC PROTEASE 8"/>
    <property type="match status" value="1"/>
</dbReference>
<dbReference type="Gene3D" id="3.40.395.10">
    <property type="entry name" value="Adenoviral Proteinase, Chain A"/>
    <property type="match status" value="1"/>
</dbReference>
<dbReference type="PANTHER" id="PTHR46468">
    <property type="entry name" value="SENTRIN-SPECIFIC PROTEASE 8"/>
    <property type="match status" value="1"/>
</dbReference>
<dbReference type="PROSITE" id="PS50600">
    <property type="entry name" value="ULP_PROTEASE"/>
    <property type="match status" value="1"/>
</dbReference>
<keyword evidence="2" id="KW-0645">Protease</keyword>
<keyword evidence="7" id="KW-1185">Reference proteome</keyword>
<dbReference type="InterPro" id="IPR038765">
    <property type="entry name" value="Papain-like_cys_pep_sf"/>
</dbReference>
<dbReference type="Pfam" id="PF02902">
    <property type="entry name" value="Peptidase_C48"/>
    <property type="match status" value="1"/>
</dbReference>
<name>A0A8H4ABK9_GIGMA</name>
<evidence type="ECO:0000256" key="2">
    <source>
        <dbReference type="ARBA" id="ARBA00022670"/>
    </source>
</evidence>
<dbReference type="GO" id="GO:0008234">
    <property type="term" value="F:cysteine-type peptidase activity"/>
    <property type="evidence" value="ECO:0007669"/>
    <property type="project" value="UniProtKB-KW"/>
</dbReference>
<dbReference type="EMBL" id="WTPW01000848">
    <property type="protein sequence ID" value="KAF0474828.1"/>
    <property type="molecule type" value="Genomic_DNA"/>
</dbReference>
<dbReference type="GO" id="GO:0006508">
    <property type="term" value="P:proteolysis"/>
    <property type="evidence" value="ECO:0007669"/>
    <property type="project" value="UniProtKB-KW"/>
</dbReference>
<dbReference type="GO" id="GO:0000338">
    <property type="term" value="P:protein deneddylation"/>
    <property type="evidence" value="ECO:0007669"/>
    <property type="project" value="TreeGrafter"/>
</dbReference>
<protein>
    <submittedName>
        <fullName evidence="6">Cysteine proteinase</fullName>
    </submittedName>
</protein>
<dbReference type="OrthoDB" id="5065855at2759"/>
<evidence type="ECO:0000256" key="4">
    <source>
        <dbReference type="ARBA" id="ARBA00022807"/>
    </source>
</evidence>
<keyword evidence="4" id="KW-0788">Thiol protease</keyword>
<dbReference type="GO" id="GO:0019784">
    <property type="term" value="F:deNEDDylase activity"/>
    <property type="evidence" value="ECO:0007669"/>
    <property type="project" value="InterPro"/>
</dbReference>
<comment type="caution">
    <text evidence="6">The sequence shown here is derived from an EMBL/GenBank/DDBJ whole genome shotgun (WGS) entry which is preliminary data.</text>
</comment>
<feature type="domain" description="Ubiquitin-like protease family profile" evidence="5">
    <location>
        <begin position="11"/>
        <end position="176"/>
    </location>
</feature>
<dbReference type="InterPro" id="IPR003653">
    <property type="entry name" value="Peptidase_C48_C"/>
</dbReference>
<evidence type="ECO:0000313" key="7">
    <source>
        <dbReference type="Proteomes" id="UP000439903"/>
    </source>
</evidence>
<dbReference type="AlphaFoldDB" id="A0A8H4ABK9"/>
<dbReference type="Proteomes" id="UP000439903">
    <property type="component" value="Unassembled WGS sequence"/>
</dbReference>
<evidence type="ECO:0000256" key="1">
    <source>
        <dbReference type="ARBA" id="ARBA00005234"/>
    </source>
</evidence>